<proteinExistence type="predicted"/>
<feature type="transmembrane region" description="Helical" evidence="1">
    <location>
        <begin position="7"/>
        <end position="30"/>
    </location>
</feature>
<accession>A0A0R1GU45</accession>
<dbReference type="AlphaFoldDB" id="A0A0R1GU45"/>
<keyword evidence="1" id="KW-0812">Transmembrane</keyword>
<evidence type="ECO:0000313" key="3">
    <source>
        <dbReference type="Proteomes" id="UP000050909"/>
    </source>
</evidence>
<keyword evidence="1" id="KW-1133">Transmembrane helix</keyword>
<evidence type="ECO:0000256" key="1">
    <source>
        <dbReference type="SAM" id="Phobius"/>
    </source>
</evidence>
<comment type="caution">
    <text evidence="2">The sequence shown here is derived from an EMBL/GenBank/DDBJ whole genome shotgun (WGS) entry which is preliminary data.</text>
</comment>
<protein>
    <submittedName>
        <fullName evidence="2">Uncharacterized protein</fullName>
    </submittedName>
</protein>
<organism evidence="2 3">
    <name type="scientific">Amylolactobacillus amylotrophicus DSM 20534</name>
    <dbReference type="NCBI Taxonomy" id="1423722"/>
    <lineage>
        <taxon>Bacteria</taxon>
        <taxon>Bacillati</taxon>
        <taxon>Bacillota</taxon>
        <taxon>Bacilli</taxon>
        <taxon>Lactobacillales</taxon>
        <taxon>Lactobacillaceae</taxon>
        <taxon>Amylolactobacillus</taxon>
    </lineage>
</organism>
<dbReference type="Proteomes" id="UP000050909">
    <property type="component" value="Unassembled WGS sequence"/>
</dbReference>
<sequence length="52" mass="5175">MIKTKITSLVVIGLILAAGAVVLIATIIMAPEVAATLVGTTAKLLPATFIAA</sequence>
<name>A0A0R1GU45_9LACO</name>
<keyword evidence="3" id="KW-1185">Reference proteome</keyword>
<gene>
    <name evidence="2" type="ORF">FC62_GL001365</name>
</gene>
<dbReference type="EMBL" id="AZCV01000005">
    <property type="protein sequence ID" value="KRK37486.1"/>
    <property type="molecule type" value="Genomic_DNA"/>
</dbReference>
<keyword evidence="1" id="KW-0472">Membrane</keyword>
<dbReference type="PATRIC" id="fig|1423722.3.peg.1391"/>
<reference evidence="2 3" key="1">
    <citation type="journal article" date="2015" name="Genome Announc.">
        <title>Expanding the biotechnology potential of lactobacilli through comparative genomics of 213 strains and associated genera.</title>
        <authorList>
            <person name="Sun Z."/>
            <person name="Harris H.M."/>
            <person name="McCann A."/>
            <person name="Guo C."/>
            <person name="Argimon S."/>
            <person name="Zhang W."/>
            <person name="Yang X."/>
            <person name="Jeffery I.B."/>
            <person name="Cooney J.C."/>
            <person name="Kagawa T.F."/>
            <person name="Liu W."/>
            <person name="Song Y."/>
            <person name="Salvetti E."/>
            <person name="Wrobel A."/>
            <person name="Rasinkangas P."/>
            <person name="Parkhill J."/>
            <person name="Rea M.C."/>
            <person name="O'Sullivan O."/>
            <person name="Ritari J."/>
            <person name="Douillard F.P."/>
            <person name="Paul Ross R."/>
            <person name="Yang R."/>
            <person name="Briner A.E."/>
            <person name="Felis G.E."/>
            <person name="de Vos W.M."/>
            <person name="Barrangou R."/>
            <person name="Klaenhammer T.R."/>
            <person name="Caufield P.W."/>
            <person name="Cui Y."/>
            <person name="Zhang H."/>
            <person name="O'Toole P.W."/>
        </authorList>
    </citation>
    <scope>NUCLEOTIDE SEQUENCE [LARGE SCALE GENOMIC DNA]</scope>
    <source>
        <strain evidence="2 3">DSM 20534</strain>
    </source>
</reference>
<evidence type="ECO:0000313" key="2">
    <source>
        <dbReference type="EMBL" id="KRK37486.1"/>
    </source>
</evidence>